<reference evidence="2 3" key="1">
    <citation type="submission" date="2020-02" db="EMBL/GenBank/DDBJ databases">
        <authorList>
            <person name="Ma Q."/>
            <person name="Huang Y."/>
            <person name="Song X."/>
            <person name="Pei D."/>
        </authorList>
    </citation>
    <scope>NUCLEOTIDE SEQUENCE [LARGE SCALE GENOMIC DNA]</scope>
    <source>
        <strain evidence="2">Sxm20200214</strain>
        <tissue evidence="2">Leaf</tissue>
    </source>
</reference>
<sequence length="118" mass="13683">MDFNPYMNLNFLDLLQSQQDTSINLESSHVPLFGSQETEASNFKPDSHAETRGKKQVGDGKELDEFQKMWRIKQEDLVIKEKLSKMKLLDRIMAKQEPLDADEEALKKKLINELLLCN</sequence>
<gene>
    <name evidence="2" type="ORF">Bca52824_040493</name>
</gene>
<feature type="region of interest" description="Disordered" evidence="1">
    <location>
        <begin position="37"/>
        <end position="60"/>
    </location>
</feature>
<dbReference type="EMBL" id="JAAMPC010000009">
    <property type="protein sequence ID" value="KAG2293824.1"/>
    <property type="molecule type" value="Genomic_DNA"/>
</dbReference>
<keyword evidence="3" id="KW-1185">Reference proteome</keyword>
<evidence type="ECO:0000256" key="1">
    <source>
        <dbReference type="SAM" id="MobiDB-lite"/>
    </source>
</evidence>
<dbReference type="AlphaFoldDB" id="A0A8X7RRD3"/>
<evidence type="ECO:0000313" key="2">
    <source>
        <dbReference type="EMBL" id="KAG2293824.1"/>
    </source>
</evidence>
<dbReference type="Proteomes" id="UP000886595">
    <property type="component" value="Unassembled WGS sequence"/>
</dbReference>
<name>A0A8X7RRD3_BRACI</name>
<proteinExistence type="predicted"/>
<accession>A0A8X7RRD3</accession>
<comment type="caution">
    <text evidence="2">The sequence shown here is derived from an EMBL/GenBank/DDBJ whole genome shotgun (WGS) entry which is preliminary data.</text>
</comment>
<protein>
    <submittedName>
        <fullName evidence="2">Uncharacterized protein</fullName>
    </submittedName>
</protein>
<organism evidence="2 3">
    <name type="scientific">Brassica carinata</name>
    <name type="common">Ethiopian mustard</name>
    <name type="synonym">Abyssinian cabbage</name>
    <dbReference type="NCBI Taxonomy" id="52824"/>
    <lineage>
        <taxon>Eukaryota</taxon>
        <taxon>Viridiplantae</taxon>
        <taxon>Streptophyta</taxon>
        <taxon>Embryophyta</taxon>
        <taxon>Tracheophyta</taxon>
        <taxon>Spermatophyta</taxon>
        <taxon>Magnoliopsida</taxon>
        <taxon>eudicotyledons</taxon>
        <taxon>Gunneridae</taxon>
        <taxon>Pentapetalae</taxon>
        <taxon>rosids</taxon>
        <taxon>malvids</taxon>
        <taxon>Brassicales</taxon>
        <taxon>Brassicaceae</taxon>
        <taxon>Brassiceae</taxon>
        <taxon>Brassica</taxon>
    </lineage>
</organism>
<dbReference type="OrthoDB" id="1104113at2759"/>
<feature type="compositionally biased region" description="Basic and acidic residues" evidence="1">
    <location>
        <begin position="45"/>
        <end position="60"/>
    </location>
</feature>
<evidence type="ECO:0000313" key="3">
    <source>
        <dbReference type="Proteomes" id="UP000886595"/>
    </source>
</evidence>